<sequence>MSNIIAGVMYGKSIQILKTLAESIKRKNSFSNDYISNKNQGGTSKAFRVINKLISIFIEQLRDKYY</sequence>
<evidence type="ECO:0000313" key="2">
    <source>
        <dbReference type="Proteomes" id="UP000182521"/>
    </source>
</evidence>
<accession>A0A1J0KT78</accession>
<keyword evidence="2" id="KW-1185">Reference proteome</keyword>
<organism evidence="1 2">
    <name type="scientific">Francisella frigiditurris</name>
    <dbReference type="NCBI Taxonomy" id="1542390"/>
    <lineage>
        <taxon>Bacteria</taxon>
        <taxon>Pseudomonadati</taxon>
        <taxon>Pseudomonadota</taxon>
        <taxon>Gammaproteobacteria</taxon>
        <taxon>Thiotrichales</taxon>
        <taxon>Francisellaceae</taxon>
        <taxon>Francisella</taxon>
    </lineage>
</organism>
<dbReference type="AlphaFoldDB" id="A0A1J0KT78"/>
<gene>
    <name evidence="1" type="ORF">KX01_761</name>
</gene>
<dbReference type="Proteomes" id="UP000182521">
    <property type="component" value="Chromosome"/>
</dbReference>
<dbReference type="EMBL" id="CP009654">
    <property type="protein sequence ID" value="APC96836.1"/>
    <property type="molecule type" value="Genomic_DNA"/>
</dbReference>
<protein>
    <submittedName>
        <fullName evidence="1">Uncharacterized protein</fullName>
    </submittedName>
</protein>
<proteinExistence type="predicted"/>
<evidence type="ECO:0000313" key="1">
    <source>
        <dbReference type="EMBL" id="APC96836.1"/>
    </source>
</evidence>
<dbReference type="KEGG" id="frc:KX01_761"/>
<reference evidence="2" key="1">
    <citation type="submission" date="2014-10" db="EMBL/GenBank/DDBJ databases">
        <authorList>
            <person name="Kuske C.R."/>
            <person name="Challacombe J.F."/>
            <person name="Daligault H.E."/>
            <person name="Davenport K.W."/>
            <person name="Johnson S.L."/>
            <person name="Siddaramappa S."/>
            <person name="Petersen J.M."/>
        </authorList>
    </citation>
    <scope>NUCLEOTIDE SEQUENCE [LARGE SCALE GENOMIC DNA]</scope>
    <source>
        <strain evidence="2">CA97-1460</strain>
    </source>
</reference>
<name>A0A1J0KT78_9GAMM</name>
<dbReference type="RefSeq" id="WP_156860369.1">
    <property type="nucleotide sequence ID" value="NZ_CP009654.1"/>
</dbReference>